<gene>
    <name evidence="3" type="ORF">COCHEDRAFT_1208185</name>
</gene>
<name>M2SHR8_COCH5</name>
<protein>
    <submittedName>
        <fullName evidence="3">Uncharacterized protein</fullName>
    </submittedName>
</protein>
<dbReference type="EMBL" id="KB445597">
    <property type="protein sequence ID" value="EMD84925.1"/>
    <property type="molecule type" value="Genomic_DNA"/>
</dbReference>
<evidence type="ECO:0000313" key="3">
    <source>
        <dbReference type="EMBL" id="EMD84925.1"/>
    </source>
</evidence>
<feature type="region of interest" description="Disordered" evidence="1">
    <location>
        <begin position="69"/>
        <end position="90"/>
    </location>
</feature>
<sequence length="90" mass="9562">MQTYFYLIALLASGALAAPGEGRNYIDEVEGPAVKRGGYPDGLNVDAKLPTTDEDKLVRRVGGPAVKRGGYPDGLNVDAKLPTTDEDKLV</sequence>
<organism evidence="3 4">
    <name type="scientific">Cochliobolus heterostrophus (strain C5 / ATCC 48332 / race O)</name>
    <name type="common">Southern corn leaf blight fungus</name>
    <name type="synonym">Bipolaris maydis</name>
    <dbReference type="NCBI Taxonomy" id="701091"/>
    <lineage>
        <taxon>Eukaryota</taxon>
        <taxon>Fungi</taxon>
        <taxon>Dikarya</taxon>
        <taxon>Ascomycota</taxon>
        <taxon>Pezizomycotina</taxon>
        <taxon>Dothideomycetes</taxon>
        <taxon>Pleosporomycetidae</taxon>
        <taxon>Pleosporales</taxon>
        <taxon>Pleosporineae</taxon>
        <taxon>Pleosporaceae</taxon>
        <taxon>Bipolaris</taxon>
    </lineage>
</organism>
<accession>M2SHR8</accession>
<dbReference type="AlphaFoldDB" id="M2SHR8"/>
<feature type="chain" id="PRO_5004025798" evidence="2">
    <location>
        <begin position="18"/>
        <end position="90"/>
    </location>
</feature>
<proteinExistence type="predicted"/>
<feature type="signal peptide" evidence="2">
    <location>
        <begin position="1"/>
        <end position="17"/>
    </location>
</feature>
<reference evidence="3 4" key="1">
    <citation type="journal article" date="2012" name="PLoS Pathog.">
        <title>Diverse lifestyles and strategies of plant pathogenesis encoded in the genomes of eighteen Dothideomycetes fungi.</title>
        <authorList>
            <person name="Ohm R.A."/>
            <person name="Feau N."/>
            <person name="Henrissat B."/>
            <person name="Schoch C.L."/>
            <person name="Horwitz B.A."/>
            <person name="Barry K.W."/>
            <person name="Condon B.J."/>
            <person name="Copeland A.C."/>
            <person name="Dhillon B."/>
            <person name="Glaser F."/>
            <person name="Hesse C.N."/>
            <person name="Kosti I."/>
            <person name="LaButti K."/>
            <person name="Lindquist E.A."/>
            <person name="Lucas S."/>
            <person name="Salamov A.A."/>
            <person name="Bradshaw R.E."/>
            <person name="Ciuffetti L."/>
            <person name="Hamelin R.C."/>
            <person name="Kema G.H.J."/>
            <person name="Lawrence C."/>
            <person name="Scott J.A."/>
            <person name="Spatafora J.W."/>
            <person name="Turgeon B.G."/>
            <person name="de Wit P.J.G.M."/>
            <person name="Zhong S."/>
            <person name="Goodwin S.B."/>
            <person name="Grigoriev I.V."/>
        </authorList>
    </citation>
    <scope>NUCLEOTIDE SEQUENCE [LARGE SCALE GENOMIC DNA]</scope>
    <source>
        <strain evidence="4">C5 / ATCC 48332 / race O</strain>
    </source>
</reference>
<evidence type="ECO:0000256" key="2">
    <source>
        <dbReference type="SAM" id="SignalP"/>
    </source>
</evidence>
<evidence type="ECO:0000313" key="4">
    <source>
        <dbReference type="Proteomes" id="UP000016936"/>
    </source>
</evidence>
<dbReference type="Proteomes" id="UP000016936">
    <property type="component" value="Unassembled WGS sequence"/>
</dbReference>
<dbReference type="HOGENOM" id="CLU_2440681_0_0_1"/>
<keyword evidence="2" id="KW-0732">Signal</keyword>
<keyword evidence="4" id="KW-1185">Reference proteome</keyword>
<evidence type="ECO:0000256" key="1">
    <source>
        <dbReference type="SAM" id="MobiDB-lite"/>
    </source>
</evidence>
<reference evidence="4" key="2">
    <citation type="journal article" date="2013" name="PLoS Genet.">
        <title>Comparative genome structure, secondary metabolite, and effector coding capacity across Cochliobolus pathogens.</title>
        <authorList>
            <person name="Condon B.J."/>
            <person name="Leng Y."/>
            <person name="Wu D."/>
            <person name="Bushley K.E."/>
            <person name="Ohm R.A."/>
            <person name="Otillar R."/>
            <person name="Martin J."/>
            <person name="Schackwitz W."/>
            <person name="Grimwood J."/>
            <person name="MohdZainudin N."/>
            <person name="Xue C."/>
            <person name="Wang R."/>
            <person name="Manning V.A."/>
            <person name="Dhillon B."/>
            <person name="Tu Z.J."/>
            <person name="Steffenson B.J."/>
            <person name="Salamov A."/>
            <person name="Sun H."/>
            <person name="Lowry S."/>
            <person name="LaButti K."/>
            <person name="Han J."/>
            <person name="Copeland A."/>
            <person name="Lindquist E."/>
            <person name="Barry K."/>
            <person name="Schmutz J."/>
            <person name="Baker S.E."/>
            <person name="Ciuffetti L.M."/>
            <person name="Grigoriev I.V."/>
            <person name="Zhong S."/>
            <person name="Turgeon B.G."/>
        </authorList>
    </citation>
    <scope>NUCLEOTIDE SEQUENCE [LARGE SCALE GENOMIC DNA]</scope>
    <source>
        <strain evidence="4">C5 / ATCC 48332 / race O</strain>
    </source>
</reference>